<dbReference type="GO" id="GO:0016788">
    <property type="term" value="F:hydrolase activity, acting on ester bonds"/>
    <property type="evidence" value="ECO:0007669"/>
    <property type="project" value="InterPro"/>
</dbReference>
<dbReference type="InterPro" id="IPR032466">
    <property type="entry name" value="Metal_Hydrolase"/>
</dbReference>
<dbReference type="SUPFAM" id="SSF51556">
    <property type="entry name" value="Metallo-dependent hydrolases"/>
    <property type="match status" value="1"/>
</dbReference>
<feature type="binding site" evidence="1">
    <location>
        <position position="11"/>
    </location>
    <ligand>
        <name>a divalent metal cation</name>
        <dbReference type="ChEBI" id="CHEBI:60240"/>
        <label>1</label>
    </ligand>
</feature>
<dbReference type="Proteomes" id="UP000657075">
    <property type="component" value="Unassembled WGS sequence"/>
</dbReference>
<dbReference type="CDD" id="cd01310">
    <property type="entry name" value="TatD_DNAse"/>
    <property type="match status" value="1"/>
</dbReference>
<dbReference type="Pfam" id="PF01026">
    <property type="entry name" value="TatD_DNase"/>
    <property type="match status" value="1"/>
</dbReference>
<dbReference type="PANTHER" id="PTHR46124:SF2">
    <property type="entry name" value="D-AMINOACYL-TRNA DEACYLASE"/>
    <property type="match status" value="1"/>
</dbReference>
<dbReference type="EMBL" id="BMNM01000004">
    <property type="protein sequence ID" value="GGI76414.1"/>
    <property type="molecule type" value="Genomic_DNA"/>
</dbReference>
<dbReference type="PANTHER" id="PTHR46124">
    <property type="entry name" value="D-AMINOACYL-TRNA DEACYLASE"/>
    <property type="match status" value="1"/>
</dbReference>
<comment type="caution">
    <text evidence="2">The sequence shown here is derived from an EMBL/GenBank/DDBJ whole genome shotgun (WGS) entry which is preliminary data.</text>
</comment>
<accession>A0A830E2J2</accession>
<keyword evidence="1" id="KW-0479">Metal-binding</keyword>
<name>A0A830E2J2_9CREN</name>
<feature type="binding site" evidence="1">
    <location>
        <position position="9"/>
    </location>
    <ligand>
        <name>a divalent metal cation</name>
        <dbReference type="ChEBI" id="CHEBI:60240"/>
        <label>1</label>
    </ligand>
</feature>
<dbReference type="InterPro" id="IPR001130">
    <property type="entry name" value="TatD-like"/>
</dbReference>
<dbReference type="PIRSF" id="PIRSF005902">
    <property type="entry name" value="DNase_TatD"/>
    <property type="match status" value="1"/>
</dbReference>
<gene>
    <name evidence="2" type="ORF">GCM10007112_11520</name>
</gene>
<feature type="binding site" evidence="1">
    <location>
        <position position="193"/>
    </location>
    <ligand>
        <name>a divalent metal cation</name>
        <dbReference type="ChEBI" id="CHEBI:60240"/>
        <label>1</label>
    </ligand>
</feature>
<feature type="binding site" evidence="1">
    <location>
        <position position="145"/>
    </location>
    <ligand>
        <name>a divalent metal cation</name>
        <dbReference type="ChEBI" id="CHEBI:60240"/>
        <label>2</label>
    </ligand>
</feature>
<protein>
    <submittedName>
        <fullName evidence="2">Deoxyribonuclease</fullName>
    </submittedName>
</protein>
<reference evidence="2" key="1">
    <citation type="journal article" date="2014" name="Int. J. Syst. Evol. Microbiol.">
        <title>Complete genome sequence of Corynebacterium casei LMG S-19264T (=DSM 44701T), isolated from a smear-ripened cheese.</title>
        <authorList>
            <consortium name="US DOE Joint Genome Institute (JGI-PGF)"/>
            <person name="Walter F."/>
            <person name="Albersmeier A."/>
            <person name="Kalinowski J."/>
            <person name="Ruckert C."/>
        </authorList>
    </citation>
    <scope>NUCLEOTIDE SEQUENCE</scope>
    <source>
        <strain evidence="2">JCM 11219</strain>
    </source>
</reference>
<organism evidence="2 3">
    <name type="scientific">Vulcanisaeta souniana JCM 11219</name>
    <dbReference type="NCBI Taxonomy" id="1293586"/>
    <lineage>
        <taxon>Archaea</taxon>
        <taxon>Thermoproteota</taxon>
        <taxon>Thermoprotei</taxon>
        <taxon>Thermoproteales</taxon>
        <taxon>Thermoproteaceae</taxon>
        <taxon>Vulcanisaeta</taxon>
    </lineage>
</organism>
<evidence type="ECO:0000313" key="2">
    <source>
        <dbReference type="EMBL" id="GGI76414.1"/>
    </source>
</evidence>
<evidence type="ECO:0000313" key="3">
    <source>
        <dbReference type="Proteomes" id="UP000657075"/>
    </source>
</evidence>
<proteinExistence type="predicted"/>
<evidence type="ECO:0000256" key="1">
    <source>
        <dbReference type="PIRSR" id="PIRSR005902-1"/>
    </source>
</evidence>
<dbReference type="Gene3D" id="3.20.20.140">
    <property type="entry name" value="Metal-dependent hydrolases"/>
    <property type="match status" value="1"/>
</dbReference>
<feature type="binding site" evidence="1">
    <location>
        <position position="122"/>
    </location>
    <ligand>
        <name>a divalent metal cation</name>
        <dbReference type="ChEBI" id="CHEBI:60240"/>
        <label>2</label>
    </ligand>
</feature>
<feature type="binding site" evidence="1">
    <location>
        <position position="86"/>
    </location>
    <ligand>
        <name>a divalent metal cation</name>
        <dbReference type="ChEBI" id="CHEBI:60240"/>
        <label>1</label>
    </ligand>
</feature>
<dbReference type="GO" id="GO:0046872">
    <property type="term" value="F:metal ion binding"/>
    <property type="evidence" value="ECO:0007669"/>
    <property type="project" value="UniProtKB-KW"/>
</dbReference>
<sequence>MMLMLYDAHTHLHEFLDSRIAEFVREITITAVSDDYPSSKRTIDLANTYENIVPCIGIHPWNVDKVGLDELKQLDKLISEARCIGEVGLDRRFVPQTFSRQVEFFRVFVNWARDYGLPLNIHAPDAWVDVLEIVRRADVDGALFHWYTGPLNLIQEIRDYGYYISINAAIKVQEKSRVVARETPLDMILLESDGPYEYRGITLEPPMVKEAANIVAQLKGVGIDNLWESIANNFSRLFRV</sequence>
<dbReference type="AlphaFoldDB" id="A0A830E2J2"/>
<reference evidence="2" key="2">
    <citation type="submission" date="2020-09" db="EMBL/GenBank/DDBJ databases">
        <authorList>
            <person name="Sun Q."/>
            <person name="Ohkuma M."/>
        </authorList>
    </citation>
    <scope>NUCLEOTIDE SEQUENCE</scope>
    <source>
        <strain evidence="2">JCM 11219</strain>
    </source>
</reference>